<organism evidence="1 2">
    <name type="scientific">Thermosulfuriphilus ammonigenes</name>
    <dbReference type="NCBI Taxonomy" id="1936021"/>
    <lineage>
        <taxon>Bacteria</taxon>
        <taxon>Pseudomonadati</taxon>
        <taxon>Thermodesulfobacteriota</taxon>
        <taxon>Thermodesulfobacteria</taxon>
        <taxon>Thermodesulfobacteriales</taxon>
        <taxon>Thermodesulfobacteriaceae</taxon>
        <taxon>Thermosulfuriphilus</taxon>
    </lineage>
</organism>
<proteinExistence type="predicted"/>
<dbReference type="InterPro" id="IPR047708">
    <property type="entry name" value="CD1871A-like"/>
</dbReference>
<dbReference type="KEGG" id="tav:G4V39_10985"/>
<reference evidence="1 2" key="1">
    <citation type="submission" date="2020-02" db="EMBL/GenBank/DDBJ databases">
        <title>Genome analysis of Thermosulfuriphilus ammonigenes ST65T, an anaerobic thermophilic chemolithoautotrophic bacterium isolated from a deep-sea hydrothermal vent.</title>
        <authorList>
            <person name="Slobodkina G."/>
            <person name="Allioux M."/>
            <person name="Merkel A."/>
            <person name="Alain K."/>
            <person name="Jebbar M."/>
            <person name="Slobodkin A."/>
        </authorList>
    </citation>
    <scope>NUCLEOTIDE SEQUENCE [LARGE SCALE GENOMIC DNA]</scope>
    <source>
        <strain evidence="1 2">ST65</strain>
    </source>
</reference>
<evidence type="ECO:0000313" key="2">
    <source>
        <dbReference type="Proteomes" id="UP000502179"/>
    </source>
</evidence>
<protein>
    <submittedName>
        <fullName evidence="1">Thioredoxin</fullName>
    </submittedName>
</protein>
<dbReference type="EMBL" id="CP048877">
    <property type="protein sequence ID" value="QIJ72769.1"/>
    <property type="molecule type" value="Genomic_DNA"/>
</dbReference>
<dbReference type="NCBIfam" id="NF040920">
    <property type="entry name" value="CD1871A_fam"/>
    <property type="match status" value="1"/>
</dbReference>
<name>A0A6G7PYJ9_9BACT</name>
<dbReference type="Proteomes" id="UP000502179">
    <property type="component" value="Chromosome"/>
</dbReference>
<dbReference type="RefSeq" id="WP_166032984.1">
    <property type="nucleotide sequence ID" value="NZ_CP048877.1"/>
</dbReference>
<dbReference type="AlphaFoldDB" id="A0A6G7PYJ9"/>
<evidence type="ECO:0000313" key="1">
    <source>
        <dbReference type="EMBL" id="QIJ72769.1"/>
    </source>
</evidence>
<sequence length="41" mass="4435">MRRILLLALALGMIALGLFLGEYDEVVKRATQLCLSCIGIG</sequence>
<keyword evidence="2" id="KW-1185">Reference proteome</keyword>
<accession>A0A6G7PYJ9</accession>
<gene>
    <name evidence="1" type="ORF">G4V39_10985</name>
</gene>